<dbReference type="EMBL" id="KL367582">
    <property type="protein sequence ID" value="KFD63036.1"/>
    <property type="molecule type" value="Genomic_DNA"/>
</dbReference>
<evidence type="ECO:0000313" key="3">
    <source>
        <dbReference type="EMBL" id="KFD63036.1"/>
    </source>
</evidence>
<evidence type="ECO:0000313" key="2">
    <source>
        <dbReference type="EMBL" id="KFD47414.1"/>
    </source>
</evidence>
<evidence type="ECO:0000313" key="4">
    <source>
        <dbReference type="Proteomes" id="UP000030764"/>
    </source>
</evidence>
<sequence>MELSGLLFKELSGAVVLLLVSVNIAKSTAQLSGANVIGKRAPHIISEGGMTIRIKGQLWQEIRRSISGFPVTAHARCTFMLCFWEDHENRNEAPD</sequence>
<protein>
    <recommendedName>
        <fullName evidence="5">Secreted protein</fullName>
    </recommendedName>
</protein>
<name>A0A085LR18_9BILA</name>
<evidence type="ECO:0008006" key="5">
    <source>
        <dbReference type="Google" id="ProtNLM"/>
    </source>
</evidence>
<reference evidence="2 4" key="1">
    <citation type="journal article" date="2014" name="Nat. Genet.">
        <title>Genome and transcriptome of the porcine whipworm Trichuris suis.</title>
        <authorList>
            <person name="Jex A.R."/>
            <person name="Nejsum P."/>
            <person name="Schwarz E.M."/>
            <person name="Hu L."/>
            <person name="Young N.D."/>
            <person name="Hall R.S."/>
            <person name="Korhonen P.K."/>
            <person name="Liao S."/>
            <person name="Thamsborg S."/>
            <person name="Xia J."/>
            <person name="Xu P."/>
            <person name="Wang S."/>
            <person name="Scheerlinck J.P."/>
            <person name="Hofmann A."/>
            <person name="Sternberg P.W."/>
            <person name="Wang J."/>
            <person name="Gasser R.B."/>
        </authorList>
    </citation>
    <scope>NUCLEOTIDE SEQUENCE [LARGE SCALE GENOMIC DNA]</scope>
    <source>
        <strain evidence="3">DCEP-RM93F</strain>
        <strain evidence="2">DCEP-RM93M</strain>
    </source>
</reference>
<feature type="chain" id="PRO_5010405211" description="Secreted protein" evidence="1">
    <location>
        <begin position="30"/>
        <end position="95"/>
    </location>
</feature>
<dbReference type="AlphaFoldDB" id="A0A085LR18"/>
<keyword evidence="4" id="KW-1185">Reference proteome</keyword>
<accession>A0A085LR18</accession>
<organism evidence="2 4">
    <name type="scientific">Trichuris suis</name>
    <name type="common">pig whipworm</name>
    <dbReference type="NCBI Taxonomy" id="68888"/>
    <lineage>
        <taxon>Eukaryota</taxon>
        <taxon>Metazoa</taxon>
        <taxon>Ecdysozoa</taxon>
        <taxon>Nematoda</taxon>
        <taxon>Enoplea</taxon>
        <taxon>Dorylaimia</taxon>
        <taxon>Trichinellida</taxon>
        <taxon>Trichuridae</taxon>
        <taxon>Trichuris</taxon>
    </lineage>
</organism>
<proteinExistence type="predicted"/>
<keyword evidence="1" id="KW-0732">Signal</keyword>
<dbReference type="EMBL" id="KL363328">
    <property type="protein sequence ID" value="KFD47414.1"/>
    <property type="molecule type" value="Genomic_DNA"/>
</dbReference>
<dbReference type="Proteomes" id="UP000030758">
    <property type="component" value="Unassembled WGS sequence"/>
</dbReference>
<gene>
    <name evidence="2" type="ORF">M513_11725</name>
    <name evidence="3" type="ORF">M514_11725</name>
</gene>
<feature type="signal peptide" evidence="1">
    <location>
        <begin position="1"/>
        <end position="29"/>
    </location>
</feature>
<evidence type="ECO:0000256" key="1">
    <source>
        <dbReference type="SAM" id="SignalP"/>
    </source>
</evidence>
<dbReference type="Proteomes" id="UP000030764">
    <property type="component" value="Unassembled WGS sequence"/>
</dbReference>